<dbReference type="CDD" id="cd22152">
    <property type="entry name" value="F-box_AtAFR-like"/>
    <property type="match status" value="1"/>
</dbReference>
<dbReference type="SUPFAM" id="SSF81383">
    <property type="entry name" value="F-box domain"/>
    <property type="match status" value="1"/>
</dbReference>
<gene>
    <name evidence="3" type="primary">LOC108858592</name>
</gene>
<name>A0A6J0NT90_RAPSA</name>
<feature type="domain" description="F-box" evidence="1">
    <location>
        <begin position="17"/>
        <end position="63"/>
    </location>
</feature>
<dbReference type="InterPro" id="IPR015915">
    <property type="entry name" value="Kelch-typ_b-propeller"/>
</dbReference>
<dbReference type="PROSITE" id="PS50181">
    <property type="entry name" value="FBOX"/>
    <property type="match status" value="1"/>
</dbReference>
<proteinExistence type="predicted"/>
<dbReference type="InterPro" id="IPR001810">
    <property type="entry name" value="F-box_dom"/>
</dbReference>
<dbReference type="PANTHER" id="PTHR24414">
    <property type="entry name" value="F-BOX/KELCH-REPEAT PROTEIN SKIP4"/>
    <property type="match status" value="1"/>
</dbReference>
<accession>A0A6J0NT90</accession>
<dbReference type="InterPro" id="IPR050354">
    <property type="entry name" value="F-box/kelch-repeat_ARATH"/>
</dbReference>
<reference evidence="3" key="2">
    <citation type="submission" date="2025-08" db="UniProtKB">
        <authorList>
            <consortium name="RefSeq"/>
        </authorList>
    </citation>
    <scope>IDENTIFICATION</scope>
    <source>
        <tissue evidence="3">Leaf</tissue>
    </source>
</reference>
<dbReference type="InterPro" id="IPR057499">
    <property type="entry name" value="Kelch_FKB95"/>
</dbReference>
<dbReference type="SUPFAM" id="SSF117281">
    <property type="entry name" value="Kelch motif"/>
    <property type="match status" value="1"/>
</dbReference>
<dbReference type="GeneID" id="108858592"/>
<dbReference type="OrthoDB" id="1924677at2759"/>
<sequence length="293" mass="33612">MVSKIKAEDEKSSKLLPSLIPSLPEDVIIDILARSSRWDYPKLSLVSKHFRSLVASPDLYARRSLLACTETCLYAVLYDYDASDLDLDMWYILRRKANGSRCLDRIPIPSTLPVLETCSASSVEIDSRIYVFGGIDHQNMTTNALIMDCRFHGTSPKHTLDGYKSYVYEPKESKWEIEDMMSSEYWMDPCVVDNVLYYHDWCSKTLKAYDPNHKCWLLVEGLEDLLVTICSNWSYALNYGGNMALFFSRPSDIWCAEISLERRQGGKIWGNVEWCGHVLTGYFGIRKFLAVTV</sequence>
<dbReference type="Gene3D" id="2.120.10.80">
    <property type="entry name" value="Kelch-type beta propeller"/>
    <property type="match status" value="1"/>
</dbReference>
<dbReference type="AlphaFoldDB" id="A0A6J0NT90"/>
<protein>
    <submittedName>
        <fullName evidence="3">F-box/kelch-repeat protein At4g38940-like</fullName>
    </submittedName>
</protein>
<dbReference type="InterPro" id="IPR036047">
    <property type="entry name" value="F-box-like_dom_sf"/>
</dbReference>
<dbReference type="KEGG" id="rsz:108858592"/>
<dbReference type="RefSeq" id="XP_018488002.1">
    <property type="nucleotide sequence ID" value="XM_018632500.2"/>
</dbReference>
<dbReference type="Pfam" id="PF00646">
    <property type="entry name" value="F-box"/>
    <property type="match status" value="1"/>
</dbReference>
<keyword evidence="2" id="KW-1185">Reference proteome</keyword>
<dbReference type="Pfam" id="PF25210">
    <property type="entry name" value="Kelch_FKB95"/>
    <property type="match status" value="1"/>
</dbReference>
<dbReference type="PANTHER" id="PTHR24414:SF151">
    <property type="entry name" value="F-BOX DOMAIN-CONTAINING PROTEIN"/>
    <property type="match status" value="1"/>
</dbReference>
<evidence type="ECO:0000259" key="1">
    <source>
        <dbReference type="PROSITE" id="PS50181"/>
    </source>
</evidence>
<organism evidence="2 3">
    <name type="scientific">Raphanus sativus</name>
    <name type="common">Radish</name>
    <name type="synonym">Raphanus raphanistrum var. sativus</name>
    <dbReference type="NCBI Taxonomy" id="3726"/>
    <lineage>
        <taxon>Eukaryota</taxon>
        <taxon>Viridiplantae</taxon>
        <taxon>Streptophyta</taxon>
        <taxon>Embryophyta</taxon>
        <taxon>Tracheophyta</taxon>
        <taxon>Spermatophyta</taxon>
        <taxon>Magnoliopsida</taxon>
        <taxon>eudicotyledons</taxon>
        <taxon>Gunneridae</taxon>
        <taxon>Pentapetalae</taxon>
        <taxon>rosids</taxon>
        <taxon>malvids</taxon>
        <taxon>Brassicales</taxon>
        <taxon>Brassicaceae</taxon>
        <taxon>Brassiceae</taxon>
        <taxon>Raphanus</taxon>
    </lineage>
</organism>
<evidence type="ECO:0000313" key="2">
    <source>
        <dbReference type="Proteomes" id="UP000504610"/>
    </source>
</evidence>
<reference evidence="2" key="1">
    <citation type="journal article" date="2019" name="Database">
        <title>The radish genome database (RadishGD): an integrated information resource for radish genomics.</title>
        <authorList>
            <person name="Yu H.J."/>
            <person name="Baek S."/>
            <person name="Lee Y.J."/>
            <person name="Cho A."/>
            <person name="Mun J.H."/>
        </authorList>
    </citation>
    <scope>NUCLEOTIDE SEQUENCE [LARGE SCALE GENOMIC DNA]</scope>
    <source>
        <strain evidence="2">cv. WK10039</strain>
    </source>
</reference>
<evidence type="ECO:0000313" key="3">
    <source>
        <dbReference type="RefSeq" id="XP_018488002.1"/>
    </source>
</evidence>
<dbReference type="Proteomes" id="UP000504610">
    <property type="component" value="Chromosome 5"/>
</dbReference>
<dbReference type="SMART" id="SM00256">
    <property type="entry name" value="FBOX"/>
    <property type="match status" value="1"/>
</dbReference>